<evidence type="ECO:0000256" key="4">
    <source>
        <dbReference type="ARBA" id="ARBA00022679"/>
    </source>
</evidence>
<dbReference type="Proteomes" id="UP001317532">
    <property type="component" value="Chromosome"/>
</dbReference>
<keyword evidence="8" id="KW-1185">Reference proteome</keyword>
<sequence>MLEISDAEFVTLRDLVRARFGIWYDDQKRFLPLSRLSTRVVKRGFDTYGAYVRFLRDAPKRESEWNELASILSNNETYFFRERAQLKTLAASVLDEFLARSPRVRLWSAACSSGEEPYSLAMTLIETGKVSNAMLSIRATDISPRVLELAAAGYYRALSFRATDRRWRALRPGGYLFLGHAESLFHLTDLYEPVIGPDAIVYRLKAAPLDALRVTA</sequence>
<dbReference type="InterPro" id="IPR036804">
    <property type="entry name" value="CheR_N_sf"/>
</dbReference>
<dbReference type="Gene3D" id="3.40.50.150">
    <property type="entry name" value="Vaccinia Virus protein VP39"/>
    <property type="match status" value="1"/>
</dbReference>
<evidence type="ECO:0000259" key="6">
    <source>
        <dbReference type="PROSITE" id="PS50123"/>
    </source>
</evidence>
<evidence type="ECO:0000256" key="3">
    <source>
        <dbReference type="ARBA" id="ARBA00022603"/>
    </source>
</evidence>
<dbReference type="InterPro" id="IPR000780">
    <property type="entry name" value="CheR_MeTrfase"/>
</dbReference>
<dbReference type="InterPro" id="IPR050903">
    <property type="entry name" value="Bact_Chemotaxis_MeTrfase"/>
</dbReference>
<dbReference type="InterPro" id="IPR029063">
    <property type="entry name" value="SAM-dependent_MTases_sf"/>
</dbReference>
<proteinExistence type="predicted"/>
<dbReference type="Gene3D" id="1.10.155.10">
    <property type="entry name" value="Chemotaxis receptor methyltransferase CheR, N-terminal domain"/>
    <property type="match status" value="1"/>
</dbReference>
<dbReference type="AlphaFoldDB" id="A0AAN1XV89"/>
<dbReference type="Pfam" id="PF01739">
    <property type="entry name" value="CheR"/>
    <property type="match status" value="1"/>
</dbReference>
<dbReference type="PRINTS" id="PR00996">
    <property type="entry name" value="CHERMTFRASE"/>
</dbReference>
<organism evidence="7 8">
    <name type="scientific">Vulcanimicrobium alpinum</name>
    <dbReference type="NCBI Taxonomy" id="3016050"/>
    <lineage>
        <taxon>Bacteria</taxon>
        <taxon>Bacillati</taxon>
        <taxon>Vulcanimicrobiota</taxon>
        <taxon>Vulcanimicrobiia</taxon>
        <taxon>Vulcanimicrobiales</taxon>
        <taxon>Vulcanimicrobiaceae</taxon>
        <taxon>Vulcanimicrobium</taxon>
    </lineage>
</organism>
<dbReference type="PANTHER" id="PTHR24422">
    <property type="entry name" value="CHEMOTAXIS PROTEIN METHYLTRANSFERASE"/>
    <property type="match status" value="1"/>
</dbReference>
<dbReference type="RefSeq" id="WP_317997018.1">
    <property type="nucleotide sequence ID" value="NZ_AP025523.1"/>
</dbReference>
<dbReference type="KEGG" id="vab:WPS_12950"/>
<dbReference type="InterPro" id="IPR022642">
    <property type="entry name" value="CheR_C"/>
</dbReference>
<dbReference type="InterPro" id="IPR022641">
    <property type="entry name" value="CheR_N"/>
</dbReference>
<protein>
    <recommendedName>
        <fullName evidence="2">protein-glutamate O-methyltransferase</fullName>
        <ecNumber evidence="2">2.1.1.80</ecNumber>
    </recommendedName>
</protein>
<feature type="domain" description="CheR-type methyltransferase" evidence="6">
    <location>
        <begin position="1"/>
        <end position="155"/>
    </location>
</feature>
<evidence type="ECO:0000256" key="2">
    <source>
        <dbReference type="ARBA" id="ARBA00012534"/>
    </source>
</evidence>
<evidence type="ECO:0000313" key="8">
    <source>
        <dbReference type="Proteomes" id="UP001317532"/>
    </source>
</evidence>
<evidence type="ECO:0000256" key="1">
    <source>
        <dbReference type="ARBA" id="ARBA00001541"/>
    </source>
</evidence>
<dbReference type="GO" id="GO:0008983">
    <property type="term" value="F:protein-glutamate O-methyltransferase activity"/>
    <property type="evidence" value="ECO:0007669"/>
    <property type="project" value="UniProtKB-EC"/>
</dbReference>
<evidence type="ECO:0000256" key="5">
    <source>
        <dbReference type="ARBA" id="ARBA00022691"/>
    </source>
</evidence>
<evidence type="ECO:0000313" key="7">
    <source>
        <dbReference type="EMBL" id="BDE06019.1"/>
    </source>
</evidence>
<dbReference type="PROSITE" id="PS50123">
    <property type="entry name" value="CHER"/>
    <property type="match status" value="1"/>
</dbReference>
<dbReference type="GO" id="GO:0032259">
    <property type="term" value="P:methylation"/>
    <property type="evidence" value="ECO:0007669"/>
    <property type="project" value="UniProtKB-KW"/>
</dbReference>
<accession>A0AAN1XV89</accession>
<dbReference type="EC" id="2.1.1.80" evidence="2"/>
<name>A0AAN1XV89_UNVUL</name>
<reference evidence="7 8" key="1">
    <citation type="journal article" date="2022" name="ISME Commun">
        <title>Vulcanimicrobium alpinus gen. nov. sp. nov., the first cultivated representative of the candidate phylum 'Eremiobacterota', is a metabolically versatile aerobic anoxygenic phototroph.</title>
        <authorList>
            <person name="Yabe S."/>
            <person name="Muto K."/>
            <person name="Abe K."/>
            <person name="Yokota A."/>
            <person name="Staudigel H."/>
            <person name="Tebo B.M."/>
        </authorList>
    </citation>
    <scope>NUCLEOTIDE SEQUENCE [LARGE SCALE GENOMIC DNA]</scope>
    <source>
        <strain evidence="7 8">WC8-2</strain>
    </source>
</reference>
<keyword evidence="5" id="KW-0949">S-adenosyl-L-methionine</keyword>
<dbReference type="PANTHER" id="PTHR24422:SF10">
    <property type="entry name" value="CHEMOTAXIS PROTEIN METHYLTRANSFERASE 2"/>
    <property type="match status" value="1"/>
</dbReference>
<dbReference type="SUPFAM" id="SSF47757">
    <property type="entry name" value="Chemotaxis receptor methyltransferase CheR, N-terminal domain"/>
    <property type="match status" value="1"/>
</dbReference>
<dbReference type="SMART" id="SM00138">
    <property type="entry name" value="MeTrc"/>
    <property type="match status" value="1"/>
</dbReference>
<comment type="catalytic activity">
    <reaction evidence="1">
        <text>L-glutamyl-[protein] + S-adenosyl-L-methionine = [protein]-L-glutamate 5-O-methyl ester + S-adenosyl-L-homocysteine</text>
        <dbReference type="Rhea" id="RHEA:24452"/>
        <dbReference type="Rhea" id="RHEA-COMP:10208"/>
        <dbReference type="Rhea" id="RHEA-COMP:10311"/>
        <dbReference type="ChEBI" id="CHEBI:29973"/>
        <dbReference type="ChEBI" id="CHEBI:57856"/>
        <dbReference type="ChEBI" id="CHEBI:59789"/>
        <dbReference type="ChEBI" id="CHEBI:82795"/>
        <dbReference type="EC" id="2.1.1.80"/>
    </reaction>
</comment>
<dbReference type="Pfam" id="PF03705">
    <property type="entry name" value="CheR_N"/>
    <property type="match status" value="1"/>
</dbReference>
<dbReference type="EMBL" id="AP025523">
    <property type="protein sequence ID" value="BDE06019.1"/>
    <property type="molecule type" value="Genomic_DNA"/>
</dbReference>
<dbReference type="SUPFAM" id="SSF53335">
    <property type="entry name" value="S-adenosyl-L-methionine-dependent methyltransferases"/>
    <property type="match status" value="1"/>
</dbReference>
<gene>
    <name evidence="7" type="ORF">WPS_12950</name>
</gene>
<keyword evidence="4" id="KW-0808">Transferase</keyword>
<keyword evidence="3" id="KW-0489">Methyltransferase</keyword>